<name>A0A4S4KCV3_9APHY</name>
<dbReference type="GO" id="GO:0034198">
    <property type="term" value="P:cellular response to amino acid starvation"/>
    <property type="evidence" value="ECO:0007669"/>
    <property type="project" value="TreeGrafter"/>
</dbReference>
<dbReference type="AlphaFoldDB" id="A0A4S4KCV3"/>
<dbReference type="GO" id="GO:0019887">
    <property type="term" value="F:protein kinase regulator activity"/>
    <property type="evidence" value="ECO:0007669"/>
    <property type="project" value="TreeGrafter"/>
</dbReference>
<dbReference type="Proteomes" id="UP000309038">
    <property type="component" value="Unassembled WGS sequence"/>
</dbReference>
<sequence length="71" mass="8346">MKDFQIIEQFRTNIKDKKRYEPRQGVMFVFDTFSNIIGQLFEPYGIHILRMLLTSFEDATPDVRDATDDAA</sequence>
<dbReference type="GO" id="GO:0005829">
    <property type="term" value="C:cytosol"/>
    <property type="evidence" value="ECO:0007669"/>
    <property type="project" value="TreeGrafter"/>
</dbReference>
<reference evidence="2 3" key="1">
    <citation type="submission" date="2019-02" db="EMBL/GenBank/DDBJ databases">
        <title>Genome sequencing of the rare red list fungi Phlebia centrifuga.</title>
        <authorList>
            <person name="Buettner E."/>
            <person name="Kellner H."/>
        </authorList>
    </citation>
    <scope>NUCLEOTIDE SEQUENCE [LARGE SCALE GENOMIC DNA]</scope>
    <source>
        <strain evidence="2 3">DSM 108282</strain>
    </source>
</reference>
<dbReference type="PANTHER" id="PTHR23346">
    <property type="entry name" value="TRANSLATIONAL ACTIVATOR GCN1-RELATED"/>
    <property type="match status" value="1"/>
</dbReference>
<evidence type="ECO:0000313" key="2">
    <source>
        <dbReference type="EMBL" id="THG95898.1"/>
    </source>
</evidence>
<dbReference type="EMBL" id="SGPJ01000279">
    <property type="protein sequence ID" value="THG95898.1"/>
    <property type="molecule type" value="Genomic_DNA"/>
</dbReference>
<dbReference type="Pfam" id="PF24987">
    <property type="entry name" value="HEAT_EF3_N"/>
    <property type="match status" value="1"/>
</dbReference>
<accession>A0A4S4KCV3</accession>
<comment type="caution">
    <text evidence="2">The sequence shown here is derived from an EMBL/GenBank/DDBJ whole genome shotgun (WGS) entry which is preliminary data.</text>
</comment>
<gene>
    <name evidence="2" type="ORF">EW026_g5835</name>
</gene>
<dbReference type="PANTHER" id="PTHR23346:SF7">
    <property type="entry name" value="STALLED RIBOSOME SENSOR GCN1"/>
    <property type="match status" value="1"/>
</dbReference>
<protein>
    <submittedName>
        <fullName evidence="2">Uncharacterized protein</fullName>
    </submittedName>
</protein>
<evidence type="ECO:0000313" key="3">
    <source>
        <dbReference type="Proteomes" id="UP000309038"/>
    </source>
</evidence>
<evidence type="ECO:0000256" key="1">
    <source>
        <dbReference type="ARBA" id="ARBA00022737"/>
    </source>
</evidence>
<keyword evidence="3" id="KW-1185">Reference proteome</keyword>
<keyword evidence="1" id="KW-0677">Repeat</keyword>
<proteinExistence type="predicted"/>
<dbReference type="GO" id="GO:0006417">
    <property type="term" value="P:regulation of translation"/>
    <property type="evidence" value="ECO:0007669"/>
    <property type="project" value="TreeGrafter"/>
</dbReference>
<dbReference type="InterPro" id="IPR011989">
    <property type="entry name" value="ARM-like"/>
</dbReference>
<dbReference type="Gene3D" id="1.25.10.10">
    <property type="entry name" value="Leucine-rich Repeat Variant"/>
    <property type="match status" value="1"/>
</dbReference>
<organism evidence="2 3">
    <name type="scientific">Hermanssonia centrifuga</name>
    <dbReference type="NCBI Taxonomy" id="98765"/>
    <lineage>
        <taxon>Eukaryota</taxon>
        <taxon>Fungi</taxon>
        <taxon>Dikarya</taxon>
        <taxon>Basidiomycota</taxon>
        <taxon>Agaricomycotina</taxon>
        <taxon>Agaricomycetes</taxon>
        <taxon>Polyporales</taxon>
        <taxon>Meruliaceae</taxon>
        <taxon>Hermanssonia</taxon>
    </lineage>
</organism>